<dbReference type="EMBL" id="MU155146">
    <property type="protein sequence ID" value="KAF9484156.1"/>
    <property type="molecule type" value="Genomic_DNA"/>
</dbReference>
<gene>
    <name evidence="1" type="ORF">BDN70DRAFT_826067</name>
</gene>
<reference evidence="1" key="1">
    <citation type="submission" date="2020-11" db="EMBL/GenBank/DDBJ databases">
        <authorList>
            <consortium name="DOE Joint Genome Institute"/>
            <person name="Ahrendt S."/>
            <person name="Riley R."/>
            <person name="Andreopoulos W."/>
            <person name="Labutti K."/>
            <person name="Pangilinan J."/>
            <person name="Ruiz-Duenas F.J."/>
            <person name="Barrasa J.M."/>
            <person name="Sanchez-Garcia M."/>
            <person name="Camarero S."/>
            <person name="Miyauchi S."/>
            <person name="Serrano A."/>
            <person name="Linde D."/>
            <person name="Babiker R."/>
            <person name="Drula E."/>
            <person name="Ayuso-Fernandez I."/>
            <person name="Pacheco R."/>
            <person name="Padilla G."/>
            <person name="Ferreira P."/>
            <person name="Barriuso J."/>
            <person name="Kellner H."/>
            <person name="Castanera R."/>
            <person name="Alfaro M."/>
            <person name="Ramirez L."/>
            <person name="Pisabarro A.G."/>
            <person name="Kuo A."/>
            <person name="Tritt A."/>
            <person name="Lipzen A."/>
            <person name="He G."/>
            <person name="Yan M."/>
            <person name="Ng V."/>
            <person name="Cullen D."/>
            <person name="Martin F."/>
            <person name="Rosso M.-N."/>
            <person name="Henrissat B."/>
            <person name="Hibbett D."/>
            <person name="Martinez A.T."/>
            <person name="Grigoriev I.V."/>
        </authorList>
    </citation>
    <scope>NUCLEOTIDE SEQUENCE</scope>
    <source>
        <strain evidence="1">CIRM-BRFM 674</strain>
    </source>
</reference>
<organism evidence="1 2">
    <name type="scientific">Pholiota conissans</name>
    <dbReference type="NCBI Taxonomy" id="109636"/>
    <lineage>
        <taxon>Eukaryota</taxon>
        <taxon>Fungi</taxon>
        <taxon>Dikarya</taxon>
        <taxon>Basidiomycota</taxon>
        <taxon>Agaricomycotina</taxon>
        <taxon>Agaricomycetes</taxon>
        <taxon>Agaricomycetidae</taxon>
        <taxon>Agaricales</taxon>
        <taxon>Agaricineae</taxon>
        <taxon>Strophariaceae</taxon>
        <taxon>Pholiota</taxon>
    </lineage>
</organism>
<proteinExistence type="predicted"/>
<evidence type="ECO:0000313" key="1">
    <source>
        <dbReference type="EMBL" id="KAF9484156.1"/>
    </source>
</evidence>
<dbReference type="Proteomes" id="UP000807469">
    <property type="component" value="Unassembled WGS sequence"/>
</dbReference>
<accession>A0A9P5ZDX6</accession>
<evidence type="ECO:0008006" key="3">
    <source>
        <dbReference type="Google" id="ProtNLM"/>
    </source>
</evidence>
<dbReference type="AlphaFoldDB" id="A0A9P5ZDX6"/>
<evidence type="ECO:0000313" key="2">
    <source>
        <dbReference type="Proteomes" id="UP000807469"/>
    </source>
</evidence>
<protein>
    <recommendedName>
        <fullName evidence="3">F-box domain-containing protein</fullName>
    </recommendedName>
</protein>
<comment type="caution">
    <text evidence="1">The sequence shown here is derived from an EMBL/GenBank/DDBJ whole genome shotgun (WGS) entry which is preliminary data.</text>
</comment>
<keyword evidence="2" id="KW-1185">Reference proteome</keyword>
<sequence>MNGPLSTSLNTVPQEVLEHIAYFTGTDDFLGPPSSIIPLLLTNRHIHTNLSIVANHHLYARIFADKFDTAAPLARFGEDRLTAPALAGELRRRCMVLHRLRTRTDSTTHARHADGAEEKTTLCDILFTVYVMLIENEGRNKRQLVEYGQAKEWIQEFWFDPHGSSLAIYNIRIGQWPLNRIENALGMWIFWFLLSNNDTIAGSNDSVESPLSILKAMALGAHIYNLTAVPWTEFESTPVLNQFPAYTTLYSERLELDPPPLATPAILSFLSLINKKRSIPLPPCDAVLPEYPFQEWDSEWGRCLSKPRKDFSNCFRPGSIEGVWEGFFTYTEFVAYAALLAGAPPPVIQKSVVGRHQQTWKLREHHLIIADPPDSDSGISIEPDVFTPLRAGDPLRSYFPTGTQITERREGLTVEDLANGQSYQYERATVSEIRRRNEQKLDVIVQDIIVTGEGHSAWGQFNIVGRIRPSDGFISLSKDYMDGDRGKWLYRGYLVGNANGNLGGRWRDTLSPSDVPGYEGCFVMSRRR</sequence>
<name>A0A9P5ZDX6_9AGAR</name>
<dbReference type="OrthoDB" id="3263050at2759"/>